<name>A0ABT2CR21_9ACTN</name>
<dbReference type="RefSeq" id="WP_258791214.1">
    <property type="nucleotide sequence ID" value="NZ_JANUGQ010000056.1"/>
</dbReference>
<evidence type="ECO:0000313" key="2">
    <source>
        <dbReference type="Proteomes" id="UP001431313"/>
    </source>
</evidence>
<dbReference type="EMBL" id="JANUGQ010000056">
    <property type="protein sequence ID" value="MCS0639890.1"/>
    <property type="molecule type" value="Genomic_DNA"/>
</dbReference>
<accession>A0ABT2CR21</accession>
<dbReference type="Proteomes" id="UP001431313">
    <property type="component" value="Unassembled WGS sequence"/>
</dbReference>
<gene>
    <name evidence="1" type="ORF">NX801_30515</name>
</gene>
<evidence type="ECO:0000313" key="1">
    <source>
        <dbReference type="EMBL" id="MCS0639890.1"/>
    </source>
</evidence>
<protein>
    <submittedName>
        <fullName evidence="1">Uncharacterized protein</fullName>
    </submittedName>
</protein>
<reference evidence="1" key="1">
    <citation type="submission" date="2022-08" db="EMBL/GenBank/DDBJ databases">
        <authorList>
            <person name="Somphong A."/>
            <person name="Phongsopitanun W."/>
        </authorList>
    </citation>
    <scope>NUCLEOTIDE SEQUENCE</scope>
    <source>
        <strain evidence="1">LP05-1</strain>
    </source>
</reference>
<keyword evidence="2" id="KW-1185">Reference proteome</keyword>
<sequence>MTYHRFVVGDVVRDTGRDLAGMVWDRRNGVLDLKDSAGYTWRALPHRCVLLRPAPPRTSRVPPGTVPVTCTPADVRVGDYVQVDGRGTYRIRDMRSTGPGERVLHLEGYPRPWRMPAGIRQIYRPGPPAA</sequence>
<comment type="caution">
    <text evidence="1">The sequence shown here is derived from an EMBL/GenBank/DDBJ whole genome shotgun (WGS) entry which is preliminary data.</text>
</comment>
<proteinExistence type="predicted"/>
<organism evidence="1 2">
    <name type="scientific">Streptomyces pyxinae</name>
    <dbReference type="NCBI Taxonomy" id="2970734"/>
    <lineage>
        <taxon>Bacteria</taxon>
        <taxon>Bacillati</taxon>
        <taxon>Actinomycetota</taxon>
        <taxon>Actinomycetes</taxon>
        <taxon>Kitasatosporales</taxon>
        <taxon>Streptomycetaceae</taxon>
        <taxon>Streptomyces</taxon>
    </lineage>
</organism>